<dbReference type="CDD" id="cd03676">
    <property type="entry name" value="NUDIX_Tnr3_like"/>
    <property type="match status" value="1"/>
</dbReference>
<dbReference type="STRING" id="1296120.A0A1B9GQG2"/>
<feature type="region of interest" description="Disordered" evidence="1">
    <location>
        <begin position="105"/>
        <end position="250"/>
    </location>
</feature>
<feature type="compositionally biased region" description="Acidic residues" evidence="1">
    <location>
        <begin position="192"/>
        <end position="206"/>
    </location>
</feature>
<dbReference type="PANTHER" id="PTHR13622">
    <property type="entry name" value="THIAMIN PYROPHOSPHOKINASE"/>
    <property type="match status" value="1"/>
</dbReference>
<gene>
    <name evidence="2" type="ORF">I316_05120</name>
</gene>
<dbReference type="SUPFAM" id="SSF55811">
    <property type="entry name" value="Nudix"/>
    <property type="match status" value="1"/>
</dbReference>
<dbReference type="Proteomes" id="UP000092666">
    <property type="component" value="Unassembled WGS sequence"/>
</dbReference>
<evidence type="ECO:0000313" key="3">
    <source>
        <dbReference type="Proteomes" id="UP000092666"/>
    </source>
</evidence>
<evidence type="ECO:0000256" key="1">
    <source>
        <dbReference type="SAM" id="MobiDB-lite"/>
    </source>
</evidence>
<dbReference type="OrthoDB" id="2564213at2759"/>
<evidence type="ECO:0000313" key="2">
    <source>
        <dbReference type="EMBL" id="OCF33075.1"/>
    </source>
</evidence>
<dbReference type="Gene3D" id="3.90.79.10">
    <property type="entry name" value="Nucleoside Triphosphate Pyrophosphohydrolase"/>
    <property type="match status" value="1"/>
</dbReference>
<dbReference type="PANTHER" id="PTHR13622:SF8">
    <property type="entry name" value="THIAMIN PYROPHOSPHOKINASE 1"/>
    <property type="match status" value="1"/>
</dbReference>
<dbReference type="EMBL" id="KV700127">
    <property type="protein sequence ID" value="OCF33075.1"/>
    <property type="molecule type" value="Genomic_DNA"/>
</dbReference>
<feature type="compositionally biased region" description="Low complexity" evidence="1">
    <location>
        <begin position="112"/>
        <end position="121"/>
    </location>
</feature>
<reference evidence="2 3" key="1">
    <citation type="submission" date="2013-07" db="EMBL/GenBank/DDBJ databases">
        <title>The Genome Sequence of Cryptococcus heveanensis BCC8398.</title>
        <authorList>
            <consortium name="The Broad Institute Genome Sequencing Platform"/>
            <person name="Cuomo C."/>
            <person name="Litvintseva A."/>
            <person name="Chen Y."/>
            <person name="Heitman J."/>
            <person name="Sun S."/>
            <person name="Springer D."/>
            <person name="Dromer F."/>
            <person name="Young S.K."/>
            <person name="Zeng Q."/>
            <person name="Gargeya S."/>
            <person name="Fitzgerald M."/>
            <person name="Abouelleil A."/>
            <person name="Alvarado L."/>
            <person name="Berlin A.M."/>
            <person name="Chapman S.B."/>
            <person name="Dewar J."/>
            <person name="Goldberg J."/>
            <person name="Griggs A."/>
            <person name="Gujja S."/>
            <person name="Hansen M."/>
            <person name="Howarth C."/>
            <person name="Imamovic A."/>
            <person name="Larimer J."/>
            <person name="McCowan C."/>
            <person name="Murphy C."/>
            <person name="Pearson M."/>
            <person name="Priest M."/>
            <person name="Roberts A."/>
            <person name="Saif S."/>
            <person name="Shea T."/>
            <person name="Sykes S."/>
            <person name="Wortman J."/>
            <person name="Nusbaum C."/>
            <person name="Birren B."/>
        </authorList>
    </citation>
    <scope>NUCLEOTIDE SEQUENCE [LARGE SCALE GENOMIC DNA]</scope>
    <source>
        <strain evidence="2 3">BCC8398</strain>
    </source>
</reference>
<feature type="compositionally biased region" description="Polar residues" evidence="1">
    <location>
        <begin position="162"/>
        <end position="172"/>
    </location>
</feature>
<dbReference type="GO" id="GO:0044715">
    <property type="term" value="F:8-oxo-dGDP phosphatase activity"/>
    <property type="evidence" value="ECO:0007669"/>
    <property type="project" value="TreeGrafter"/>
</dbReference>
<sequence>MSAEIIATLQSPSPASLKPASTLEQVTYPLKDTLLPLIEEIDNLPPFSSPFPTRHPVTKRRLIPFHATLDDFKRKLPPMGLIRAEIIPELQGLKGLSISTLIVKKSGGGSGSSRSGSKAASPTEEDPEEAYAREEGHLEVVSHSKIRVQLTPSGKKEDETPDSTTHSTSKPRSVQALLSPRVSAQGSLNVDAEAEGEGEGDEELPNAEEGPSESKVKSIVETPGNKPATAVAADSHTESRAEPDRKSLTFRRGSKDQVRYQAIVLCVFFSDEINAGGYKARTELMQGLARRWKDGGKFPDVTKQWCNEPFPVYCSPHSAIWSSKKFASTDPAEANKSRRPFGNVAFEFERPMMQLIGFTPFGTHLTAYEGKGDNMKLWISRRSATRSDWPSKLDSTVAGGMPAGVTALENIIIECSEEAGWPEEMIRKHARCTGMVSFYKCLKSNFVVPGEYTYDMDLRLGEYQPPRPDFKEADKFMLMPVQDVLTALRNHQFKPLSALVTIDFLIRHGYITPENEANYFEIVRRCHRSTGLAGPGL</sequence>
<organism evidence="2 3">
    <name type="scientific">Kwoniella heveanensis BCC8398</name>
    <dbReference type="NCBI Taxonomy" id="1296120"/>
    <lineage>
        <taxon>Eukaryota</taxon>
        <taxon>Fungi</taxon>
        <taxon>Dikarya</taxon>
        <taxon>Basidiomycota</taxon>
        <taxon>Agaricomycotina</taxon>
        <taxon>Tremellomycetes</taxon>
        <taxon>Tremellales</taxon>
        <taxon>Cryptococcaceae</taxon>
        <taxon>Kwoniella</taxon>
    </lineage>
</organism>
<feature type="compositionally biased region" description="Basic and acidic residues" evidence="1">
    <location>
        <begin position="235"/>
        <end position="250"/>
    </location>
</feature>
<protein>
    <submittedName>
        <fullName evidence="2">Uncharacterized protein</fullName>
    </submittedName>
</protein>
<dbReference type="InterPro" id="IPR015797">
    <property type="entry name" value="NUDIX_hydrolase-like_dom_sf"/>
</dbReference>
<name>A0A1B9GQG2_9TREE</name>
<dbReference type="AlphaFoldDB" id="A0A1B9GQG2"/>
<keyword evidence="3" id="KW-1185">Reference proteome</keyword>
<dbReference type="FunFam" id="3.90.79.10:FF:000019">
    <property type="entry name" value="Thiamin pyrophosphokinase, putative"/>
    <property type="match status" value="1"/>
</dbReference>
<proteinExistence type="predicted"/>
<reference evidence="3" key="2">
    <citation type="submission" date="2013-12" db="EMBL/GenBank/DDBJ databases">
        <title>Evolution of pathogenesis and genome organization in the Tremellales.</title>
        <authorList>
            <person name="Cuomo C."/>
            <person name="Litvintseva A."/>
            <person name="Heitman J."/>
            <person name="Chen Y."/>
            <person name="Sun S."/>
            <person name="Springer D."/>
            <person name="Dromer F."/>
            <person name="Young S."/>
            <person name="Zeng Q."/>
            <person name="Chapman S."/>
            <person name="Gujja S."/>
            <person name="Saif S."/>
            <person name="Birren B."/>
        </authorList>
    </citation>
    <scope>NUCLEOTIDE SEQUENCE [LARGE SCALE GENOMIC DNA]</scope>
    <source>
        <strain evidence="3">BCC8398</strain>
    </source>
</reference>
<accession>A0A1B9GQG2</accession>
<feature type="compositionally biased region" description="Basic and acidic residues" evidence="1">
    <location>
        <begin position="130"/>
        <end position="142"/>
    </location>
</feature>